<reference evidence="4" key="1">
    <citation type="journal article" date="2008" name="Nature">
        <title>The amphioxus genome and the evolution of the chordate karyotype.</title>
        <authorList>
            <consortium name="US DOE Joint Genome Institute (JGI-PGF)"/>
            <person name="Putnam N.H."/>
            <person name="Butts T."/>
            <person name="Ferrier D.E.K."/>
            <person name="Furlong R.F."/>
            <person name="Hellsten U."/>
            <person name="Kawashima T."/>
            <person name="Robinson-Rechavi M."/>
            <person name="Shoguchi E."/>
            <person name="Terry A."/>
            <person name="Yu J.-K."/>
            <person name="Benito-Gutierrez E.L."/>
            <person name="Dubchak I."/>
            <person name="Garcia-Fernandez J."/>
            <person name="Gibson-Brown J.J."/>
            <person name="Grigoriev I.V."/>
            <person name="Horton A.C."/>
            <person name="de Jong P.J."/>
            <person name="Jurka J."/>
            <person name="Kapitonov V.V."/>
            <person name="Kohara Y."/>
            <person name="Kuroki Y."/>
            <person name="Lindquist E."/>
            <person name="Lucas S."/>
            <person name="Osoegawa K."/>
            <person name="Pennacchio L.A."/>
            <person name="Salamov A.A."/>
            <person name="Satou Y."/>
            <person name="Sauka-Spengler T."/>
            <person name="Schmutz J."/>
            <person name="Shin-I T."/>
            <person name="Toyoda A."/>
            <person name="Bronner-Fraser M."/>
            <person name="Fujiyama A."/>
            <person name="Holland L.Z."/>
            <person name="Holland P.W.H."/>
            <person name="Satoh N."/>
            <person name="Rokhsar D.S."/>
        </authorList>
    </citation>
    <scope>NUCLEOTIDE SEQUENCE [LARGE SCALE GENOMIC DNA]</scope>
    <source>
        <strain evidence="4">S238N-H82</strain>
        <tissue evidence="4">Testes</tissue>
    </source>
</reference>
<dbReference type="PANTHER" id="PTHR24104">
    <property type="entry name" value="E3 UBIQUITIN-PROTEIN LIGASE NHLRC1-RELATED"/>
    <property type="match status" value="1"/>
</dbReference>
<dbReference type="CDD" id="cd05819">
    <property type="entry name" value="NHL"/>
    <property type="match status" value="1"/>
</dbReference>
<feature type="compositionally biased region" description="Basic and acidic residues" evidence="3">
    <location>
        <begin position="36"/>
        <end position="57"/>
    </location>
</feature>
<name>C3Z038_BRAFL</name>
<dbReference type="InterPro" id="IPR011042">
    <property type="entry name" value="6-blade_b-propeller_TolB-like"/>
</dbReference>
<feature type="compositionally biased region" description="Polar residues" evidence="3">
    <location>
        <begin position="106"/>
        <end position="135"/>
    </location>
</feature>
<feature type="compositionally biased region" description="Low complexity" evidence="3">
    <location>
        <begin position="424"/>
        <end position="438"/>
    </location>
</feature>
<protein>
    <recommendedName>
        <fullName evidence="5">SMP-30/Gluconolactonase/LRE-like region domain-containing protein</fullName>
    </recommendedName>
</protein>
<feature type="region of interest" description="Disordered" evidence="3">
    <location>
        <begin position="422"/>
        <end position="465"/>
    </location>
</feature>
<evidence type="ECO:0000313" key="4">
    <source>
        <dbReference type="EMBL" id="EEN54097.1"/>
    </source>
</evidence>
<gene>
    <name evidence="4" type="ORF">BRAFLDRAFT_85698</name>
</gene>
<dbReference type="SUPFAM" id="SSF101898">
    <property type="entry name" value="NHL repeat"/>
    <property type="match status" value="1"/>
</dbReference>
<feature type="compositionally biased region" description="Polar residues" evidence="3">
    <location>
        <begin position="148"/>
        <end position="195"/>
    </location>
</feature>
<dbReference type="InterPro" id="IPR001258">
    <property type="entry name" value="NHL_repeat"/>
</dbReference>
<organism>
    <name type="scientific">Branchiostoma floridae</name>
    <name type="common">Florida lancelet</name>
    <name type="synonym">Amphioxus</name>
    <dbReference type="NCBI Taxonomy" id="7739"/>
    <lineage>
        <taxon>Eukaryota</taxon>
        <taxon>Metazoa</taxon>
        <taxon>Chordata</taxon>
        <taxon>Cephalochordata</taxon>
        <taxon>Leptocardii</taxon>
        <taxon>Amphioxiformes</taxon>
        <taxon>Branchiostomatidae</taxon>
        <taxon>Branchiostoma</taxon>
    </lineage>
</organism>
<dbReference type="InParanoid" id="C3Z038"/>
<feature type="region of interest" description="Disordered" evidence="3">
    <location>
        <begin position="85"/>
        <end position="195"/>
    </location>
</feature>
<accession>C3Z038</accession>
<sequence>MSEDVPSGATPKVVRKDVLSESITKQVAETVPPLARQDDEGVDLHIPDHKQPCTKSDDAAVAHISKDGSTEETLVDTKMEPFQVTKIAPDGSHKGDTRLSGRDSLKNGSYTSTFTGNLRKNQNPMYTHRPTNPSPTYALDEVNPNPLYLQSTTEANASSGQASKSNNNDSYSCSQPSADTHQQDGDVTSKANNSENPSLWSYVVTQKQHGNKEIVVEDANNEDSSCIQAFAYGWQEHNETVAELASCDVVKRCAVRNQEDVVESANANNNPRIQPYVVKYQKGNGADAGPADIQPYAVKYQERNDDPLPAAENGQTASIASDDADIKPYAVKYDEHDVTAQNGQTASIPSDDADIQPYAVKCEEHEDGNNDYKPPRTKLNVVSDDAEVDIQPYAVAYMDRDDIACSTTSSGSTQTKDTFQARTAASNSNVDVASSSPSINRAHVSGSVNDGQDNNEVQHALHPNPMYVPNVQRQEAFENHDRYEMKTSFGGRGEDPGQFGEISGVAVSADNEIFVSDFQTKRIQVFDMNGLYLRSFTMVLPSDTDCKVNPTDIAVDGKANVWAVDPSLFATSCPHVVVQYSRDGRPMSKFKVGFRRSNVPSAHIAVDVRNDKIIVGEKDEIMIFEPNGSLVRRFVEANLRMGGVTSTMLGNILVTDSFSKVMVYNHSGVRLYTFGIWGTRQGNLWNPLGICVDSLGRILVANSANNRVDMFTSGGEFVLTVASIDDPWRIAMGPDGQLVVTNVKNSYVTILLRHSALP</sequence>
<dbReference type="AlphaFoldDB" id="C3Z038"/>
<dbReference type="InterPro" id="IPR050952">
    <property type="entry name" value="TRIM-NHL_E3_ligases"/>
</dbReference>
<dbReference type="eggNOG" id="KOG2177">
    <property type="taxonomic scope" value="Eukaryota"/>
</dbReference>
<keyword evidence="1" id="KW-0677">Repeat</keyword>
<dbReference type="PROSITE" id="PS51125">
    <property type="entry name" value="NHL"/>
    <property type="match status" value="2"/>
</dbReference>
<feature type="compositionally biased region" description="Basic and acidic residues" evidence="3">
    <location>
        <begin position="91"/>
        <end position="105"/>
    </location>
</feature>
<evidence type="ECO:0000256" key="1">
    <source>
        <dbReference type="ARBA" id="ARBA00022737"/>
    </source>
</evidence>
<proteinExistence type="predicted"/>
<feature type="repeat" description="NHL" evidence="2">
    <location>
        <begin position="486"/>
        <end position="529"/>
    </location>
</feature>
<dbReference type="PANTHER" id="PTHR24104:SF50">
    <property type="entry name" value="SMP-30_GLUCONOLACTONASE_LRE-LIKE REGION DOMAIN-CONTAINING PROTEIN"/>
    <property type="match status" value="1"/>
</dbReference>
<dbReference type="EMBL" id="GG666567">
    <property type="protein sequence ID" value="EEN54097.1"/>
    <property type="molecule type" value="Genomic_DNA"/>
</dbReference>
<evidence type="ECO:0000256" key="2">
    <source>
        <dbReference type="PROSITE-ProRule" id="PRU00504"/>
    </source>
</evidence>
<evidence type="ECO:0008006" key="5">
    <source>
        <dbReference type="Google" id="ProtNLM"/>
    </source>
</evidence>
<feature type="repeat" description="NHL" evidence="2">
    <location>
        <begin position="671"/>
        <end position="714"/>
    </location>
</feature>
<evidence type="ECO:0000256" key="3">
    <source>
        <dbReference type="SAM" id="MobiDB-lite"/>
    </source>
</evidence>
<feature type="region of interest" description="Disordered" evidence="3">
    <location>
        <begin position="21"/>
        <end position="57"/>
    </location>
</feature>
<dbReference type="Gene3D" id="2.120.10.30">
    <property type="entry name" value="TolB, C-terminal domain"/>
    <property type="match status" value="1"/>
</dbReference>
<dbReference type="Pfam" id="PF01436">
    <property type="entry name" value="NHL"/>
    <property type="match status" value="1"/>
</dbReference>
<dbReference type="FunFam" id="2.120.10.30:FF:000064">
    <property type="entry name" value="Uncharacterized protein"/>
    <property type="match status" value="1"/>
</dbReference>
<feature type="compositionally biased region" description="Polar residues" evidence="3">
    <location>
        <begin position="446"/>
        <end position="457"/>
    </location>
</feature>